<dbReference type="Pfam" id="PF13478">
    <property type="entry name" value="XdhC_C"/>
    <property type="match status" value="1"/>
</dbReference>
<dbReference type="RefSeq" id="WP_200378909.1">
    <property type="nucleotide sequence ID" value="NZ_NRRU01000044.1"/>
</dbReference>
<sequence length="260" mass="27827">MRLAATALRWRRERRPALVVELRAVRGSAPRAAGTRMLVAADAVEGTIGGGHLELKAIERARALLRGEALAPEWAVPLGPALGQCCGGHVTLAFVPLSDCPDWPLPAPRFVLELHGAGHVGRAIVRLLDEIPCRVRWIDERDEAFDGLDLPPHIEPVVAASAPDEAARAPAGACHLVLTHRHDLDLEIVHTLLRRADTAFVGLIGSQTKRERFRARLAERGHTSETLARLVCPIGLPGIAGKEPAVIAVAVVAQLLALPG</sequence>
<dbReference type="InterPro" id="IPR052698">
    <property type="entry name" value="MoCofactor_Util/Proc"/>
</dbReference>
<dbReference type="InterPro" id="IPR027051">
    <property type="entry name" value="XdhC_Rossmann_dom"/>
</dbReference>
<feature type="domain" description="XdhC Rossmann" evidence="2">
    <location>
        <begin position="114"/>
        <end position="255"/>
    </location>
</feature>
<feature type="domain" description="XdhC- CoxI" evidence="1">
    <location>
        <begin position="10"/>
        <end position="68"/>
    </location>
</feature>
<accession>A0ABS1DY79</accession>
<name>A0ABS1DY79_RUBGE</name>
<gene>
    <name evidence="3" type="primary">xdhC</name>
    <name evidence="3" type="ORF">CKO43_12950</name>
</gene>
<comment type="caution">
    <text evidence="3">The sequence shown here is derived from an EMBL/GenBank/DDBJ whole genome shotgun (WGS) entry which is preliminary data.</text>
</comment>
<dbReference type="Pfam" id="PF02625">
    <property type="entry name" value="XdhC_CoxI"/>
    <property type="match status" value="1"/>
</dbReference>
<dbReference type="Gene3D" id="3.40.50.720">
    <property type="entry name" value="NAD(P)-binding Rossmann-like Domain"/>
    <property type="match status" value="1"/>
</dbReference>
<dbReference type="InterPro" id="IPR003777">
    <property type="entry name" value="XdhC_CoxI"/>
</dbReference>
<dbReference type="InterPro" id="IPR014308">
    <property type="entry name" value="Xanthine_DH_XdhC"/>
</dbReference>
<dbReference type="Proteomes" id="UP001041814">
    <property type="component" value="Unassembled WGS sequence"/>
</dbReference>
<keyword evidence="4" id="KW-1185">Reference proteome</keyword>
<evidence type="ECO:0000313" key="4">
    <source>
        <dbReference type="Proteomes" id="UP001041814"/>
    </source>
</evidence>
<dbReference type="PANTHER" id="PTHR30388">
    <property type="entry name" value="ALDEHYDE OXIDOREDUCTASE MOLYBDENUM COFACTOR ASSEMBLY PROTEIN"/>
    <property type="match status" value="1"/>
</dbReference>
<evidence type="ECO:0000313" key="3">
    <source>
        <dbReference type="EMBL" id="MBK1713687.1"/>
    </source>
</evidence>
<proteinExistence type="predicted"/>
<organism evidence="3 4">
    <name type="scientific">Rubrivivax gelatinosus</name>
    <name type="common">Rhodocyclus gelatinosus</name>
    <name type="synonym">Rhodopseudomonas gelatinosa</name>
    <dbReference type="NCBI Taxonomy" id="28068"/>
    <lineage>
        <taxon>Bacteria</taxon>
        <taxon>Pseudomonadati</taxon>
        <taxon>Pseudomonadota</taxon>
        <taxon>Betaproteobacteria</taxon>
        <taxon>Burkholderiales</taxon>
        <taxon>Sphaerotilaceae</taxon>
        <taxon>Rubrivivax</taxon>
    </lineage>
</organism>
<reference evidence="3" key="1">
    <citation type="submission" date="2017-08" db="EMBL/GenBank/DDBJ databases">
        <authorList>
            <person name="Imhoff J.F."/>
            <person name="Rahn T."/>
            <person name="Kuenzel S."/>
            <person name="Neulinger S.C."/>
        </authorList>
    </citation>
    <scope>NUCLEOTIDE SEQUENCE</scope>
    <source>
        <strain evidence="3">IM 151</strain>
    </source>
</reference>
<evidence type="ECO:0000259" key="1">
    <source>
        <dbReference type="Pfam" id="PF02625"/>
    </source>
</evidence>
<protein>
    <submittedName>
        <fullName evidence="3">Xanthine dehydrogenase accessory protein XdhC</fullName>
    </submittedName>
</protein>
<dbReference type="NCBIfam" id="TIGR02964">
    <property type="entry name" value="xanthine_xdhC"/>
    <property type="match status" value="1"/>
</dbReference>
<evidence type="ECO:0000259" key="2">
    <source>
        <dbReference type="Pfam" id="PF13478"/>
    </source>
</evidence>
<dbReference type="EMBL" id="NRRU01000044">
    <property type="protein sequence ID" value="MBK1713687.1"/>
    <property type="molecule type" value="Genomic_DNA"/>
</dbReference>
<reference evidence="3" key="2">
    <citation type="journal article" date="2020" name="Microorganisms">
        <title>Osmotic Adaptation and Compatible Solute Biosynthesis of Phototrophic Bacteria as Revealed from Genome Analyses.</title>
        <authorList>
            <person name="Imhoff J.F."/>
            <person name="Rahn T."/>
            <person name="Kunzel S."/>
            <person name="Keller A."/>
            <person name="Neulinger S.C."/>
        </authorList>
    </citation>
    <scope>NUCLEOTIDE SEQUENCE</scope>
    <source>
        <strain evidence="3">IM 151</strain>
    </source>
</reference>
<dbReference type="PANTHER" id="PTHR30388:SF6">
    <property type="entry name" value="XANTHINE DEHYDROGENASE SUBUNIT A-RELATED"/>
    <property type="match status" value="1"/>
</dbReference>